<organism evidence="4 5">
    <name type="scientific">Pseudoramibacter porci</name>
    <dbReference type="NCBI Taxonomy" id="2606631"/>
    <lineage>
        <taxon>Bacteria</taxon>
        <taxon>Bacillati</taxon>
        <taxon>Bacillota</taxon>
        <taxon>Clostridia</taxon>
        <taxon>Eubacteriales</taxon>
        <taxon>Eubacteriaceae</taxon>
        <taxon>Pseudoramibacter</taxon>
    </lineage>
</organism>
<dbReference type="CDD" id="cd00093">
    <property type="entry name" value="HTH_XRE"/>
    <property type="match status" value="1"/>
</dbReference>
<feature type="transmembrane region" description="Helical" evidence="2">
    <location>
        <begin position="127"/>
        <end position="148"/>
    </location>
</feature>
<keyword evidence="2" id="KW-0812">Transmembrane</keyword>
<sequence>MDQEKIGKFIAACRKERGLTQAVLAEKLGITDRAVSKWERGKGLPDVAIMSELCDVLNININELFTGERLAMDQYREMAEQHLLEMRRQEERANKRLLSLETVIGYTCSISFILMIFAASFAVSLTAWRIALIAAGCIIFTVGMGYCLKLEHDTGYYECPSCGAIYIPTMKSVVFSPHIGRSRKMKCPYCGKRAYQKKKCLRNNE</sequence>
<comment type="caution">
    <text evidence="4">The sequence shown here is derived from an EMBL/GenBank/DDBJ whole genome shotgun (WGS) entry which is preliminary data.</text>
</comment>
<evidence type="ECO:0000256" key="1">
    <source>
        <dbReference type="ARBA" id="ARBA00023125"/>
    </source>
</evidence>
<keyword evidence="2" id="KW-0472">Membrane</keyword>
<accession>A0A7X2NEW0</accession>
<dbReference type="Proteomes" id="UP000461754">
    <property type="component" value="Unassembled WGS sequence"/>
</dbReference>
<dbReference type="EMBL" id="VUMO01000001">
    <property type="protein sequence ID" value="MSS19130.1"/>
    <property type="molecule type" value="Genomic_DNA"/>
</dbReference>
<keyword evidence="2" id="KW-1133">Transmembrane helix</keyword>
<keyword evidence="5" id="KW-1185">Reference proteome</keyword>
<gene>
    <name evidence="4" type="ORF">FYJ52_01715</name>
</gene>
<dbReference type="Gene3D" id="2.20.28.30">
    <property type="entry name" value="RNA polymerase ii, chain L"/>
    <property type="match status" value="1"/>
</dbReference>
<dbReference type="InterPro" id="IPR001387">
    <property type="entry name" value="Cro/C1-type_HTH"/>
</dbReference>
<protein>
    <submittedName>
        <fullName evidence="4">Helix-turn-helix transcriptional regulator</fullName>
    </submittedName>
</protein>
<dbReference type="InterPro" id="IPR010982">
    <property type="entry name" value="Lambda_DNA-bd_dom_sf"/>
</dbReference>
<evidence type="ECO:0000313" key="5">
    <source>
        <dbReference type="Proteomes" id="UP000461754"/>
    </source>
</evidence>
<keyword evidence="1" id="KW-0238">DNA-binding</keyword>
<dbReference type="PROSITE" id="PS50943">
    <property type="entry name" value="HTH_CROC1"/>
    <property type="match status" value="1"/>
</dbReference>
<name>A0A7X2NEW0_9FIRM</name>
<dbReference type="PANTHER" id="PTHR46558">
    <property type="entry name" value="TRACRIPTIONAL REGULATORY PROTEIN-RELATED-RELATED"/>
    <property type="match status" value="1"/>
</dbReference>
<proteinExistence type="predicted"/>
<dbReference type="GO" id="GO:0003677">
    <property type="term" value="F:DNA binding"/>
    <property type="evidence" value="ECO:0007669"/>
    <property type="project" value="UniProtKB-KW"/>
</dbReference>
<dbReference type="AlphaFoldDB" id="A0A7X2NEW0"/>
<evidence type="ECO:0000313" key="4">
    <source>
        <dbReference type="EMBL" id="MSS19130.1"/>
    </source>
</evidence>
<reference evidence="4 5" key="1">
    <citation type="submission" date="2019-08" db="EMBL/GenBank/DDBJ databases">
        <title>In-depth cultivation of the pig gut microbiome towards novel bacterial diversity and tailored functional studies.</title>
        <authorList>
            <person name="Wylensek D."/>
            <person name="Hitch T.C.A."/>
            <person name="Clavel T."/>
        </authorList>
    </citation>
    <scope>NUCLEOTIDE SEQUENCE [LARGE SCALE GENOMIC DNA]</scope>
    <source>
        <strain evidence="4 5">RF-744-FAT-4</strain>
    </source>
</reference>
<dbReference type="RefSeq" id="WP_328598742.1">
    <property type="nucleotide sequence ID" value="NZ_VUMO01000001.1"/>
</dbReference>
<evidence type="ECO:0000259" key="3">
    <source>
        <dbReference type="PROSITE" id="PS50943"/>
    </source>
</evidence>
<evidence type="ECO:0000256" key="2">
    <source>
        <dbReference type="SAM" id="Phobius"/>
    </source>
</evidence>
<dbReference type="Gene3D" id="1.10.260.40">
    <property type="entry name" value="lambda repressor-like DNA-binding domains"/>
    <property type="match status" value="1"/>
</dbReference>
<dbReference type="SUPFAM" id="SSF47413">
    <property type="entry name" value="lambda repressor-like DNA-binding domains"/>
    <property type="match status" value="1"/>
</dbReference>
<dbReference type="Pfam" id="PF01381">
    <property type="entry name" value="HTH_3"/>
    <property type="match status" value="1"/>
</dbReference>
<feature type="domain" description="HTH cro/C1-type" evidence="3">
    <location>
        <begin position="10"/>
        <end position="64"/>
    </location>
</feature>
<feature type="transmembrane region" description="Helical" evidence="2">
    <location>
        <begin position="97"/>
        <end position="121"/>
    </location>
</feature>
<dbReference type="SMART" id="SM00530">
    <property type="entry name" value="HTH_XRE"/>
    <property type="match status" value="1"/>
</dbReference>
<dbReference type="PANTHER" id="PTHR46558:SF11">
    <property type="entry name" value="HTH-TYPE TRANSCRIPTIONAL REGULATOR XRE"/>
    <property type="match status" value="1"/>
</dbReference>